<gene>
    <name evidence="2" type="ORF">SASPL_128770</name>
</gene>
<dbReference type="PANTHER" id="PTHR44083">
    <property type="entry name" value="TOPLESS-RELATED PROTEIN 1-RELATED"/>
    <property type="match status" value="1"/>
</dbReference>
<organism evidence="2">
    <name type="scientific">Salvia splendens</name>
    <name type="common">Scarlet sage</name>
    <dbReference type="NCBI Taxonomy" id="180675"/>
    <lineage>
        <taxon>Eukaryota</taxon>
        <taxon>Viridiplantae</taxon>
        <taxon>Streptophyta</taxon>
        <taxon>Embryophyta</taxon>
        <taxon>Tracheophyta</taxon>
        <taxon>Spermatophyta</taxon>
        <taxon>Magnoliopsida</taxon>
        <taxon>eudicotyledons</taxon>
        <taxon>Gunneridae</taxon>
        <taxon>Pentapetalae</taxon>
        <taxon>asterids</taxon>
        <taxon>lamiids</taxon>
        <taxon>Lamiales</taxon>
        <taxon>Lamiaceae</taxon>
        <taxon>Nepetoideae</taxon>
        <taxon>Mentheae</taxon>
        <taxon>Salviinae</taxon>
        <taxon>Salvia</taxon>
        <taxon>Salvia subgen. Calosphace</taxon>
        <taxon>core Calosphace</taxon>
    </lineage>
</organism>
<reference evidence="2" key="2">
    <citation type="submission" date="2020-08" db="EMBL/GenBank/DDBJ databases">
        <title>Plant Genome Project.</title>
        <authorList>
            <person name="Zhang R.-G."/>
        </authorList>
    </citation>
    <scope>NUCLEOTIDE SEQUENCE</scope>
    <source>
        <strain evidence="2">Huo1</strain>
        <tissue evidence="2">Leaf</tissue>
    </source>
</reference>
<evidence type="ECO:0000313" key="3">
    <source>
        <dbReference type="Proteomes" id="UP000298416"/>
    </source>
</evidence>
<feature type="compositionally biased region" description="Polar residues" evidence="1">
    <location>
        <begin position="72"/>
        <end position="94"/>
    </location>
</feature>
<proteinExistence type="predicted"/>
<evidence type="ECO:0000256" key="1">
    <source>
        <dbReference type="SAM" id="MobiDB-lite"/>
    </source>
</evidence>
<dbReference type="PANTHER" id="PTHR44083:SF45">
    <property type="entry name" value="TOPLESS-RELATED PROTEIN 1"/>
    <property type="match status" value="1"/>
</dbReference>
<dbReference type="EMBL" id="PNBA02000010">
    <property type="protein sequence ID" value="KAG6410704.1"/>
    <property type="molecule type" value="Genomic_DNA"/>
</dbReference>
<protein>
    <submittedName>
        <fullName evidence="2">Uncharacterized protein</fullName>
    </submittedName>
</protein>
<feature type="region of interest" description="Disordered" evidence="1">
    <location>
        <begin position="59"/>
        <end position="94"/>
    </location>
</feature>
<sequence>MDLRYATEDVLEPEFYLELNFELAFSSIHPTVIAAHPQEVNQFALGLSDGSVHVIEPHASEAKWGVAPPPENGSTSNAPVTPSVGASSSDQPQR</sequence>
<reference evidence="2" key="1">
    <citation type="submission" date="2018-01" db="EMBL/GenBank/DDBJ databases">
        <authorList>
            <person name="Mao J.F."/>
        </authorList>
    </citation>
    <scope>NUCLEOTIDE SEQUENCE</scope>
    <source>
        <strain evidence="2">Huo1</strain>
        <tissue evidence="2">Leaf</tissue>
    </source>
</reference>
<name>A0A8X8XDA0_SALSN</name>
<evidence type="ECO:0000313" key="2">
    <source>
        <dbReference type="EMBL" id="KAG6410704.1"/>
    </source>
</evidence>
<dbReference type="Proteomes" id="UP000298416">
    <property type="component" value="Unassembled WGS sequence"/>
</dbReference>
<comment type="caution">
    <text evidence="2">The sequence shown here is derived from an EMBL/GenBank/DDBJ whole genome shotgun (WGS) entry which is preliminary data.</text>
</comment>
<keyword evidence="3" id="KW-1185">Reference proteome</keyword>
<dbReference type="InterPro" id="IPR027728">
    <property type="entry name" value="Topless_fam"/>
</dbReference>
<dbReference type="AlphaFoldDB" id="A0A8X8XDA0"/>
<accession>A0A8X8XDA0</accession>
<dbReference type="GO" id="GO:0006355">
    <property type="term" value="P:regulation of DNA-templated transcription"/>
    <property type="evidence" value="ECO:0007669"/>
    <property type="project" value="InterPro"/>
</dbReference>